<dbReference type="PRINTS" id="PR01415">
    <property type="entry name" value="ANKYRIN"/>
</dbReference>
<feature type="transmembrane region" description="Helical" evidence="2">
    <location>
        <begin position="526"/>
        <end position="547"/>
    </location>
</feature>
<dbReference type="SUPFAM" id="SSF48403">
    <property type="entry name" value="Ankyrin repeat"/>
    <property type="match status" value="2"/>
</dbReference>
<evidence type="ECO:0000256" key="2">
    <source>
        <dbReference type="SAM" id="Phobius"/>
    </source>
</evidence>
<dbReference type="PANTHER" id="PTHR24128:SF24">
    <property type="entry name" value="ANKYRIN REPEAT PROTEIN"/>
    <property type="match status" value="1"/>
</dbReference>
<evidence type="ECO:0000313" key="5">
    <source>
        <dbReference type="Proteomes" id="UP001187192"/>
    </source>
</evidence>
<dbReference type="EMBL" id="BTGU01000003">
    <property type="protein sequence ID" value="GMN30936.1"/>
    <property type="molecule type" value="Genomic_DNA"/>
</dbReference>
<feature type="domain" description="PGG" evidence="3">
    <location>
        <begin position="522"/>
        <end position="611"/>
    </location>
</feature>
<dbReference type="Proteomes" id="UP001187192">
    <property type="component" value="Unassembled WGS sequence"/>
</dbReference>
<dbReference type="InterPro" id="IPR036770">
    <property type="entry name" value="Ankyrin_rpt-contain_sf"/>
</dbReference>
<protein>
    <recommendedName>
        <fullName evidence="3">PGG domain-containing protein</fullName>
    </recommendedName>
</protein>
<organism evidence="4 5">
    <name type="scientific">Ficus carica</name>
    <name type="common">Common fig</name>
    <dbReference type="NCBI Taxonomy" id="3494"/>
    <lineage>
        <taxon>Eukaryota</taxon>
        <taxon>Viridiplantae</taxon>
        <taxon>Streptophyta</taxon>
        <taxon>Embryophyta</taxon>
        <taxon>Tracheophyta</taxon>
        <taxon>Spermatophyta</taxon>
        <taxon>Magnoliopsida</taxon>
        <taxon>eudicotyledons</taxon>
        <taxon>Gunneridae</taxon>
        <taxon>Pentapetalae</taxon>
        <taxon>rosids</taxon>
        <taxon>fabids</taxon>
        <taxon>Rosales</taxon>
        <taxon>Moraceae</taxon>
        <taxon>Ficeae</taxon>
        <taxon>Ficus</taxon>
    </lineage>
</organism>
<dbReference type="PROSITE" id="PS50088">
    <property type="entry name" value="ANK_REPEAT"/>
    <property type="match status" value="3"/>
</dbReference>
<sequence length="686" mass="76653">MEQRLEAAARQGVIDALYSLMKEDSYLLDRVENVPFIDTPLHIAASAGQVHFSMEIMRLKPSFARKLNQNGYSPIHLALHNEQTKLVLRLLDVDRDLVRVHGREGKTPLHFAAECGMVDLLNVFLSVCPKSIQDLTIRRETALHVSIKSDKLEAFKVLLGWLEEVGKDEVLKWCDDEGNTVLHVAASRNQTEVVNMLIARGVDVNAINMAGMTALDVSQQLNELGNPEIRDSLIEAGALVAASLPRLNCSVQYLGRDERLRNAAKAGDTNILYCLIQEDPYILERFDDIPYVDTPLHIAARLGHYNFVTKIMRWKPSFAKKPNQQGLCPVHLATINGHIQTLTQLLSFDEGLVRLEGMEGKTSVHYAAKKGDTLLLDLLLLLCPLSIVDVTDRGDTALHVALKNSKLVAFFHLLTILEITFDEGSKEQKTNILNSRDERGDTVLHIAVNVRNAEGLTALDVLGACQLEPGNTEIREMLLADGSGPPSVSSFATSMNNWISKTSMMERTVASMMRYKRNISGESRNLLLVVSVLIATITYQTAVAPPISDDYKSIYFILSGPINSSSPNNTITCSKNEPESHPTDNWHFWTSNILALLSSLLAIFFLLPSKYTRSLLSVPLYFFVYCYIVTIGITGSWLWCGITGGLSITFYFMLIYVHRVSIRIKTKKLLDFSCRKRMSQCQLQVK</sequence>
<dbReference type="AlphaFoldDB" id="A0AA87ZXQ6"/>
<proteinExistence type="predicted"/>
<dbReference type="Pfam" id="PF12796">
    <property type="entry name" value="Ank_2"/>
    <property type="match status" value="2"/>
</dbReference>
<dbReference type="PANTHER" id="PTHR24128">
    <property type="entry name" value="HOMEOBOX PROTEIN WARIAI"/>
    <property type="match status" value="1"/>
</dbReference>
<accession>A0AA87ZXQ6</accession>
<dbReference type="SMART" id="SM00248">
    <property type="entry name" value="ANK"/>
    <property type="match status" value="10"/>
</dbReference>
<keyword evidence="5" id="KW-1185">Reference proteome</keyword>
<dbReference type="PROSITE" id="PS50297">
    <property type="entry name" value="ANK_REP_REGION"/>
    <property type="match status" value="3"/>
</dbReference>
<keyword evidence="2" id="KW-0472">Membrane</keyword>
<feature type="transmembrane region" description="Helical" evidence="2">
    <location>
        <begin position="614"/>
        <end position="630"/>
    </location>
</feature>
<feature type="repeat" description="ANK" evidence="1">
    <location>
        <begin position="359"/>
        <end position="380"/>
    </location>
</feature>
<evidence type="ECO:0000313" key="4">
    <source>
        <dbReference type="EMBL" id="GMN30936.1"/>
    </source>
</evidence>
<reference evidence="4" key="1">
    <citation type="submission" date="2023-07" db="EMBL/GenBank/DDBJ databases">
        <title>draft genome sequence of fig (Ficus carica).</title>
        <authorList>
            <person name="Takahashi T."/>
            <person name="Nishimura K."/>
        </authorList>
    </citation>
    <scope>NUCLEOTIDE SEQUENCE</scope>
</reference>
<dbReference type="Gene3D" id="1.25.40.20">
    <property type="entry name" value="Ankyrin repeat-containing domain"/>
    <property type="match status" value="2"/>
</dbReference>
<feature type="transmembrane region" description="Helical" evidence="2">
    <location>
        <begin position="586"/>
        <end position="607"/>
    </location>
</feature>
<dbReference type="InterPro" id="IPR002110">
    <property type="entry name" value="Ankyrin_rpt"/>
</dbReference>
<keyword evidence="2" id="KW-1133">Transmembrane helix</keyword>
<dbReference type="InterPro" id="IPR026961">
    <property type="entry name" value="PGG_dom"/>
</dbReference>
<keyword evidence="2" id="KW-0812">Transmembrane</keyword>
<feature type="transmembrane region" description="Helical" evidence="2">
    <location>
        <begin position="636"/>
        <end position="657"/>
    </location>
</feature>
<name>A0AA87ZXQ6_FICCA</name>
<gene>
    <name evidence="4" type="ORF">TIFTF001_003029</name>
</gene>
<comment type="caution">
    <text evidence="4">The sequence shown here is derived from an EMBL/GenBank/DDBJ whole genome shotgun (WGS) entry which is preliminary data.</text>
</comment>
<dbReference type="Pfam" id="PF13962">
    <property type="entry name" value="PGG"/>
    <property type="match status" value="1"/>
</dbReference>
<dbReference type="Pfam" id="PF00023">
    <property type="entry name" value="Ank"/>
    <property type="match status" value="2"/>
</dbReference>
<keyword evidence="1" id="KW-0040">ANK repeat</keyword>
<feature type="repeat" description="ANK" evidence="1">
    <location>
        <begin position="104"/>
        <end position="126"/>
    </location>
</feature>
<feature type="repeat" description="ANK" evidence="1">
    <location>
        <begin position="177"/>
        <end position="209"/>
    </location>
</feature>
<evidence type="ECO:0000256" key="1">
    <source>
        <dbReference type="PROSITE-ProRule" id="PRU00023"/>
    </source>
</evidence>
<evidence type="ECO:0000259" key="3">
    <source>
        <dbReference type="Pfam" id="PF13962"/>
    </source>
</evidence>